<gene>
    <name evidence="15" type="ORF">APZ42_032260</name>
</gene>
<feature type="compositionally biased region" description="Basic and acidic residues" evidence="13">
    <location>
        <begin position="1248"/>
        <end position="1257"/>
    </location>
</feature>
<dbReference type="Pfam" id="PF05485">
    <property type="entry name" value="THAP"/>
    <property type="match status" value="1"/>
</dbReference>
<dbReference type="Pfam" id="PF12017">
    <property type="entry name" value="Tnp_P_element"/>
    <property type="match status" value="1"/>
</dbReference>
<keyword evidence="5" id="KW-0255">Endonuclease</keyword>
<keyword evidence="3" id="KW-0540">Nuclease</keyword>
<dbReference type="SMART" id="SM00980">
    <property type="entry name" value="THAP"/>
    <property type="match status" value="1"/>
</dbReference>
<evidence type="ECO:0000256" key="3">
    <source>
        <dbReference type="ARBA" id="ARBA00022722"/>
    </source>
</evidence>
<evidence type="ECO:0000313" key="15">
    <source>
        <dbReference type="EMBL" id="KZS04731.1"/>
    </source>
</evidence>
<dbReference type="GO" id="GO:0008270">
    <property type="term" value="F:zinc ion binding"/>
    <property type="evidence" value="ECO:0007669"/>
    <property type="project" value="UniProtKB-KW"/>
</dbReference>
<dbReference type="InterPro" id="IPR048365">
    <property type="entry name" value="TNP-like_RNaseH_N"/>
</dbReference>
<dbReference type="Pfam" id="PF21787">
    <property type="entry name" value="TNP-like_RNaseH_N"/>
    <property type="match status" value="1"/>
</dbReference>
<dbReference type="Pfam" id="PF21789">
    <property type="entry name" value="TNP-like_RNaseH_C"/>
    <property type="match status" value="1"/>
</dbReference>
<evidence type="ECO:0000256" key="6">
    <source>
        <dbReference type="ARBA" id="ARBA00022771"/>
    </source>
</evidence>
<evidence type="ECO:0000256" key="8">
    <source>
        <dbReference type="ARBA" id="ARBA00022833"/>
    </source>
</evidence>
<evidence type="ECO:0000256" key="7">
    <source>
        <dbReference type="ARBA" id="ARBA00022801"/>
    </source>
</evidence>
<dbReference type="Gene3D" id="3.30.420.10">
    <property type="entry name" value="Ribonuclease H-like superfamily/Ribonuclease H"/>
    <property type="match status" value="1"/>
</dbReference>
<dbReference type="Proteomes" id="UP000076858">
    <property type="component" value="Unassembled WGS sequence"/>
</dbReference>
<name>A0A164M4Z2_9CRUS</name>
<dbReference type="InterPro" id="IPR036397">
    <property type="entry name" value="RNaseH_sf"/>
</dbReference>
<dbReference type="SUPFAM" id="SSF53098">
    <property type="entry name" value="Ribonuclease H-like"/>
    <property type="match status" value="1"/>
</dbReference>
<dbReference type="OrthoDB" id="7312725at2759"/>
<dbReference type="Pfam" id="PF17917">
    <property type="entry name" value="RT_RNaseH"/>
    <property type="match status" value="1"/>
</dbReference>
<feature type="coiled-coil region" evidence="12">
    <location>
        <begin position="264"/>
        <end position="298"/>
    </location>
</feature>
<feature type="compositionally biased region" description="Polar residues" evidence="13">
    <location>
        <begin position="1518"/>
        <end position="1529"/>
    </location>
</feature>
<keyword evidence="7" id="KW-0378">Hydrolase</keyword>
<dbReference type="Pfam" id="PF21788">
    <property type="entry name" value="TNP-like_GBD"/>
    <property type="match status" value="1"/>
</dbReference>
<keyword evidence="1" id="KW-0808">Transferase</keyword>
<dbReference type="InterPro" id="IPR048366">
    <property type="entry name" value="TNP-like_GBD"/>
</dbReference>
<dbReference type="SUPFAM" id="SSF56672">
    <property type="entry name" value="DNA/RNA polymerases"/>
    <property type="match status" value="1"/>
</dbReference>
<feature type="region of interest" description="Disordered" evidence="13">
    <location>
        <begin position="1242"/>
        <end position="1262"/>
    </location>
</feature>
<dbReference type="SUPFAM" id="SSF57716">
    <property type="entry name" value="Glucocorticoid receptor-like (DNA-binding domain)"/>
    <property type="match status" value="1"/>
</dbReference>
<feature type="domain" description="THAP-type" evidence="14">
    <location>
        <begin position="1"/>
        <end position="80"/>
    </location>
</feature>
<evidence type="ECO:0000313" key="16">
    <source>
        <dbReference type="Proteomes" id="UP000076858"/>
    </source>
</evidence>
<dbReference type="GO" id="GO:0003964">
    <property type="term" value="F:RNA-directed DNA polymerase activity"/>
    <property type="evidence" value="ECO:0007669"/>
    <property type="project" value="UniProtKB-KW"/>
</dbReference>
<proteinExistence type="predicted"/>
<dbReference type="InterPro" id="IPR006612">
    <property type="entry name" value="THAP_Znf"/>
</dbReference>
<dbReference type="STRING" id="35525.A0A164M4Z2"/>
<keyword evidence="12" id="KW-0175">Coiled coil</keyword>
<keyword evidence="6 11" id="KW-0863">Zinc-finger</keyword>
<dbReference type="PANTHER" id="PTHR47577:SF2">
    <property type="entry name" value="THAP DOMAIN CONTAINING 9"/>
    <property type="match status" value="1"/>
</dbReference>
<reference evidence="15 16" key="1">
    <citation type="submission" date="2016-03" db="EMBL/GenBank/DDBJ databases">
        <title>EvidentialGene: Evidence-directed Construction of Genes on Genomes.</title>
        <authorList>
            <person name="Gilbert D.G."/>
            <person name="Choi J.-H."/>
            <person name="Mockaitis K."/>
            <person name="Colbourne J."/>
            <person name="Pfrender M."/>
        </authorList>
    </citation>
    <scope>NUCLEOTIDE SEQUENCE [LARGE SCALE GENOMIC DNA]</scope>
    <source>
        <strain evidence="15 16">Xinb3</strain>
        <tissue evidence="15">Complete organism</tissue>
    </source>
</reference>
<keyword evidence="16" id="KW-1185">Reference proteome</keyword>
<dbReference type="InterPro" id="IPR012337">
    <property type="entry name" value="RNaseH-like_sf"/>
</dbReference>
<dbReference type="GO" id="GO:0016787">
    <property type="term" value="F:hydrolase activity"/>
    <property type="evidence" value="ECO:0007669"/>
    <property type="project" value="UniProtKB-KW"/>
</dbReference>
<keyword evidence="4" id="KW-0479">Metal-binding</keyword>
<dbReference type="PANTHER" id="PTHR47577">
    <property type="entry name" value="THAP DOMAIN-CONTAINING PROTEIN 6"/>
    <property type="match status" value="1"/>
</dbReference>
<evidence type="ECO:0000256" key="4">
    <source>
        <dbReference type="ARBA" id="ARBA00022723"/>
    </source>
</evidence>
<evidence type="ECO:0000256" key="12">
    <source>
        <dbReference type="SAM" id="Coils"/>
    </source>
</evidence>
<feature type="region of interest" description="Disordered" evidence="13">
    <location>
        <begin position="1483"/>
        <end position="1529"/>
    </location>
</feature>
<evidence type="ECO:0000256" key="9">
    <source>
        <dbReference type="ARBA" id="ARBA00022918"/>
    </source>
</evidence>
<dbReference type="EMBL" id="LRGB01003087">
    <property type="protein sequence ID" value="KZS04731.1"/>
    <property type="molecule type" value="Genomic_DNA"/>
</dbReference>
<dbReference type="GO" id="GO:0042575">
    <property type="term" value="C:DNA polymerase complex"/>
    <property type="evidence" value="ECO:0007669"/>
    <property type="project" value="UniProtKB-ARBA"/>
</dbReference>
<evidence type="ECO:0000256" key="10">
    <source>
        <dbReference type="ARBA" id="ARBA00023125"/>
    </source>
</evidence>
<evidence type="ECO:0000256" key="11">
    <source>
        <dbReference type="PROSITE-ProRule" id="PRU00309"/>
    </source>
</evidence>
<dbReference type="InterPro" id="IPR021896">
    <property type="entry name" value="THAP9-like_HTH"/>
</dbReference>
<feature type="compositionally biased region" description="Acidic residues" evidence="13">
    <location>
        <begin position="1501"/>
        <end position="1513"/>
    </location>
</feature>
<keyword evidence="2" id="KW-0548">Nucleotidyltransferase</keyword>
<organism evidence="15 16">
    <name type="scientific">Daphnia magna</name>
    <dbReference type="NCBI Taxonomy" id="35525"/>
    <lineage>
        <taxon>Eukaryota</taxon>
        <taxon>Metazoa</taxon>
        <taxon>Ecdysozoa</taxon>
        <taxon>Arthropoda</taxon>
        <taxon>Crustacea</taxon>
        <taxon>Branchiopoda</taxon>
        <taxon>Diplostraca</taxon>
        <taxon>Cladocera</taxon>
        <taxon>Anomopoda</taxon>
        <taxon>Daphniidae</taxon>
        <taxon>Daphnia</taxon>
    </lineage>
</organism>
<dbReference type="GO" id="GO:0003677">
    <property type="term" value="F:DNA binding"/>
    <property type="evidence" value="ECO:0007669"/>
    <property type="project" value="UniProtKB-UniRule"/>
</dbReference>
<feature type="compositionally biased region" description="Polar residues" evidence="13">
    <location>
        <begin position="111"/>
        <end position="121"/>
    </location>
</feature>
<keyword evidence="8" id="KW-0862">Zinc</keyword>
<evidence type="ECO:0000256" key="13">
    <source>
        <dbReference type="SAM" id="MobiDB-lite"/>
    </source>
</evidence>
<accession>A0A164M4Z2</accession>
<evidence type="ECO:0000259" key="14">
    <source>
        <dbReference type="PROSITE" id="PS50950"/>
    </source>
</evidence>
<feature type="region of interest" description="Disordered" evidence="13">
    <location>
        <begin position="107"/>
        <end position="134"/>
    </location>
</feature>
<evidence type="ECO:0000256" key="5">
    <source>
        <dbReference type="ARBA" id="ARBA00022759"/>
    </source>
</evidence>
<evidence type="ECO:0000256" key="2">
    <source>
        <dbReference type="ARBA" id="ARBA00022695"/>
    </source>
</evidence>
<feature type="coiled-coil region" evidence="12">
    <location>
        <begin position="193"/>
        <end position="231"/>
    </location>
</feature>
<dbReference type="InterPro" id="IPR048367">
    <property type="entry name" value="TNP-like_RNaseH_C"/>
</dbReference>
<keyword evidence="9" id="KW-0695">RNA-directed DNA polymerase</keyword>
<dbReference type="InterPro" id="IPR041373">
    <property type="entry name" value="RT_RNaseH"/>
</dbReference>
<dbReference type="InterPro" id="IPR043502">
    <property type="entry name" value="DNA/RNA_pol_sf"/>
</dbReference>
<dbReference type="CDD" id="cd09274">
    <property type="entry name" value="RNase_HI_RT_Ty3"/>
    <property type="match status" value="1"/>
</dbReference>
<protein>
    <submittedName>
        <fullName evidence="15">TE: DNA transposase THAP9</fullName>
    </submittedName>
</protein>
<evidence type="ECO:0000256" key="1">
    <source>
        <dbReference type="ARBA" id="ARBA00022679"/>
    </source>
</evidence>
<dbReference type="GO" id="GO:0004519">
    <property type="term" value="F:endonuclease activity"/>
    <property type="evidence" value="ECO:0007669"/>
    <property type="project" value="UniProtKB-KW"/>
</dbReference>
<keyword evidence="10 11" id="KW-0238">DNA-binding</keyword>
<comment type="caution">
    <text evidence="15">The sequence shown here is derived from an EMBL/GenBank/DDBJ whole genome shotgun (WGS) entry which is preliminary data.</text>
</comment>
<sequence length="1529" mass="174154">MAPNCSAVKCQSKRSDKSVSFHTFPSDALRLAIWLKYCVPGFKPSKHSVLCSLHFDPSLMTWTPRRKSNRLRNSKLNPIDLDANPEAAEPLDDLEIVNFDTPVKVTESHSQHNTSPSVSSHSVRRQLITESTTPIKRARLDKNCETPETPPRKCTSPIEKDYEFDEAVDGAASFINSTEKASLRDRDYFSPNRNSCIDDINKLTEENNRIRQEYEEHIDRLKREIRELDAKHNCEIDYLKQVNVGKKRKLAVMASRERKSHIELNVKEGKIKILKQQLKKSKMQCEDLKKANKNTIKKTDLSETAYQLYVNEKLNSGKKKEKRRYSKFIRDLAINLSYYSNTAYEKIRSVFTLPSVRSLRRYLAPVGCNSGILRNALSQIQKDIADGKHGKDVTLSVDEMSIKKALCYDPQLKKYLGFTDFPDDKQSSRETDHQLLATQILVFYVVGLDGKWRSPVAYYFTTHLTGLSQSKVLNDVIVACHEFDVNVKVVTFDGLAANLTMVNCLGANIKFPDKRSTYIPRRPRKRTPQQIVADRIKYAPMKTTFSHPKTNEDIHVMLDTCHMLKLARNLLSETEKGIVIPGFSRPAKWSFITELFEYQNLQGFRLGNKLTKSHVDISTHKMKVVLAAQVLSNSTADALRHLRDELKHPKFVGSEATEEYCRKFNKLFDMLNSWNPKQTNDKAPLTISNLPEKEKELLGFQRFLTSLKLTTGTLVCTSRRKAVAVGFTATIISTVALAWDVLTQSNSLSCLCTRLTQQDPLEHFFSIIRLRGGLNNNPTAIQVKYIMRKLLVIKSGGVTASLSSNCSLLPSTTLEDQNCQIEQNPVEEEIAIEMEMFCNEEELNASNIDDAFTNQSLAYIAGYCVVKMERQFDCNMCRKALYDSTEDPLDKDAANIKKLRKNRLMCIPSNSVYKIVLACESVFQMMLSQGLKSSPCDVIAMSTQKVLTIIDVNAMFPSLHLPAHSEKCKVKNLVKSVALRFLKVRCLSYIKVFNQNVSQETSNRNQLTKLILYNNLFKLGKRDDRNSSANDEGRALAARWRAEKCHGRFNTAVSHLLISGRKLGKSKQNYHANEIECLELVWALGKICHYVYGWPLTVNTDSSDLCWLLKRKDVNGKFARWITTLQEHKLNIPHLRGTANVVADTLSRAPARPTNENELMGDVIAVVGTGGYSCKEIGFLQHADKEIQQIVLALQSFPNTFSPLQATPFTLHEGVLYEKKCGERTPVSARSAIHYKIRHFGTVSRSPDGGHKGERKNSSPNTTTILVERNYGVHKKLPFANFCDHWTIRHVQASAEHLETNGLAEKINSSIASTLTVYVDLNHGDWDQRIGRAVFSINTAKQSTTETTPFELVYARPAVMPIESTFPWPPTTPQSHDERMRTGSRWRKVARRHIIIRQRKIKRYSDRFRKPDPILLPGELVLIARRQKTKGKTKKFDRRFFGPYQIHQRVSATCYVVENLPCNRKKLFWWRFNAEYANVEDEEEHTLAAEEAHGTQQDPPNEIDLENNEEIEMDAANFKQQHQAPLSVS</sequence>
<dbReference type="PROSITE" id="PS50950">
    <property type="entry name" value="ZF_THAP"/>
    <property type="match status" value="1"/>
</dbReference>